<evidence type="ECO:0000313" key="2">
    <source>
        <dbReference type="EMBL" id="KAF7282923.1"/>
    </source>
</evidence>
<name>A0A834ISC6_RHYFE</name>
<evidence type="ECO:0000256" key="1">
    <source>
        <dbReference type="SAM" id="MobiDB-lite"/>
    </source>
</evidence>
<accession>A0A834ISC6</accession>
<evidence type="ECO:0000313" key="3">
    <source>
        <dbReference type="Proteomes" id="UP000625711"/>
    </source>
</evidence>
<comment type="caution">
    <text evidence="2">The sequence shown here is derived from an EMBL/GenBank/DDBJ whole genome shotgun (WGS) entry which is preliminary data.</text>
</comment>
<gene>
    <name evidence="2" type="ORF">GWI33_001780</name>
</gene>
<protein>
    <submittedName>
        <fullName evidence="2">Uncharacterized protein</fullName>
    </submittedName>
</protein>
<sequence>MDPTRAGTGTWRTRRRPRLYDGTWTGSKNKQNGYVSFLFSFSPLVYSDRRSDVAMPTGVKRLQEFNPTIRTVGKRWLINEHATRGKGDGRSGQKMTEMLI</sequence>
<dbReference type="AlphaFoldDB" id="A0A834ISC6"/>
<organism evidence="2 3">
    <name type="scientific">Rhynchophorus ferrugineus</name>
    <name type="common">Red palm weevil</name>
    <name type="synonym">Curculio ferrugineus</name>
    <dbReference type="NCBI Taxonomy" id="354439"/>
    <lineage>
        <taxon>Eukaryota</taxon>
        <taxon>Metazoa</taxon>
        <taxon>Ecdysozoa</taxon>
        <taxon>Arthropoda</taxon>
        <taxon>Hexapoda</taxon>
        <taxon>Insecta</taxon>
        <taxon>Pterygota</taxon>
        <taxon>Neoptera</taxon>
        <taxon>Endopterygota</taxon>
        <taxon>Coleoptera</taxon>
        <taxon>Polyphaga</taxon>
        <taxon>Cucujiformia</taxon>
        <taxon>Curculionidae</taxon>
        <taxon>Dryophthorinae</taxon>
        <taxon>Rhynchophorus</taxon>
    </lineage>
</organism>
<reference evidence="2" key="1">
    <citation type="submission" date="2020-08" db="EMBL/GenBank/DDBJ databases">
        <title>Genome sequencing and assembly of the red palm weevil Rhynchophorus ferrugineus.</title>
        <authorList>
            <person name="Dias G.B."/>
            <person name="Bergman C.M."/>
            <person name="Manee M."/>
        </authorList>
    </citation>
    <scope>NUCLEOTIDE SEQUENCE</scope>
    <source>
        <strain evidence="2">AA-2017</strain>
        <tissue evidence="2">Whole larva</tissue>
    </source>
</reference>
<dbReference type="EMBL" id="JAACXV010000150">
    <property type="protein sequence ID" value="KAF7282923.1"/>
    <property type="molecule type" value="Genomic_DNA"/>
</dbReference>
<feature type="compositionally biased region" description="Basic and acidic residues" evidence="1">
    <location>
        <begin position="81"/>
        <end position="91"/>
    </location>
</feature>
<dbReference type="Proteomes" id="UP000625711">
    <property type="component" value="Unassembled WGS sequence"/>
</dbReference>
<proteinExistence type="predicted"/>
<keyword evidence="3" id="KW-1185">Reference proteome</keyword>
<feature type="region of interest" description="Disordered" evidence="1">
    <location>
        <begin position="81"/>
        <end position="100"/>
    </location>
</feature>